<accession>A0A7Y0HG52</accession>
<name>A0A7Y0HG52_9PROT</name>
<dbReference type="RefSeq" id="WP_169625642.1">
    <property type="nucleotide sequence ID" value="NZ_JABBNT010000003.1"/>
</dbReference>
<sequence length="305" mass="33223">MRERRPPQGVPVSSTPLLLVHGATIASALWDAPLPGWSFMDRLARQGLHVFAVDLRGYGGSSRPACFSEPPDSSPAYARAADVVADVSDALDAVREWTGAAQVDLLGGSWGSVICGMVAAEHAVGRVRRLVLYAPLYAEPNYRPTWLPPVRGPFQEKMIEETVGAYRWVTIDALRARWDEEIPFADKSLWRPQGMLATMIAPYIENPGGGADGPAGLKVPNGTLVDLYRVFDGRPLYDCAQVTMPTLLIRGQADPISTRDDALRLLDGLGTSDKHYVDVANGAHFMVAERTSPRVQEIVTGFLQD</sequence>
<evidence type="ECO:0000256" key="1">
    <source>
        <dbReference type="ARBA" id="ARBA00010088"/>
    </source>
</evidence>
<dbReference type="AlphaFoldDB" id="A0A7Y0HG52"/>
<gene>
    <name evidence="4" type="ORF">HH303_12440</name>
</gene>
<dbReference type="InterPro" id="IPR029058">
    <property type="entry name" value="AB_hydrolase_fold"/>
</dbReference>
<dbReference type="InterPro" id="IPR000073">
    <property type="entry name" value="AB_hydrolase_1"/>
</dbReference>
<evidence type="ECO:0000259" key="3">
    <source>
        <dbReference type="Pfam" id="PF00561"/>
    </source>
</evidence>
<dbReference type="PANTHER" id="PTHR43248">
    <property type="entry name" value="2-SUCCINYL-6-HYDROXY-2,4-CYCLOHEXADIENE-1-CARBOXYLATE SYNTHASE"/>
    <property type="match status" value="1"/>
</dbReference>
<dbReference type="PANTHER" id="PTHR43248:SF2">
    <property type="entry name" value="PROLYL AMINOPEPTIDASE"/>
    <property type="match status" value="1"/>
</dbReference>
<evidence type="ECO:0000313" key="5">
    <source>
        <dbReference type="Proteomes" id="UP000539372"/>
    </source>
</evidence>
<dbReference type="EMBL" id="JABBNT010000003">
    <property type="protein sequence ID" value="NMM45293.1"/>
    <property type="molecule type" value="Genomic_DNA"/>
</dbReference>
<keyword evidence="5" id="KW-1185">Reference proteome</keyword>
<dbReference type="GO" id="GO:0016787">
    <property type="term" value="F:hydrolase activity"/>
    <property type="evidence" value="ECO:0007669"/>
    <property type="project" value="UniProtKB-KW"/>
</dbReference>
<dbReference type="Gene3D" id="3.40.50.1820">
    <property type="entry name" value="alpha/beta hydrolase"/>
    <property type="match status" value="1"/>
</dbReference>
<comment type="caution">
    <text evidence="4">The sequence shown here is derived from an EMBL/GenBank/DDBJ whole genome shotgun (WGS) entry which is preliminary data.</text>
</comment>
<protein>
    <submittedName>
        <fullName evidence="4">Alpha/beta hydrolase</fullName>
    </submittedName>
</protein>
<evidence type="ECO:0000313" key="4">
    <source>
        <dbReference type="EMBL" id="NMM45293.1"/>
    </source>
</evidence>
<proteinExistence type="inferred from homology"/>
<dbReference type="Pfam" id="PF00561">
    <property type="entry name" value="Abhydrolase_1"/>
    <property type="match status" value="1"/>
</dbReference>
<reference evidence="4 5" key="1">
    <citation type="submission" date="2020-04" db="EMBL/GenBank/DDBJ databases">
        <title>Rhodospirillaceae bacterium KN72 isolated from deep sea.</title>
        <authorList>
            <person name="Zhang D.-C."/>
        </authorList>
    </citation>
    <scope>NUCLEOTIDE SEQUENCE [LARGE SCALE GENOMIC DNA]</scope>
    <source>
        <strain evidence="4 5">KN72</strain>
    </source>
</reference>
<dbReference type="Proteomes" id="UP000539372">
    <property type="component" value="Unassembled WGS sequence"/>
</dbReference>
<keyword evidence="2 4" id="KW-0378">Hydrolase</keyword>
<evidence type="ECO:0000256" key="2">
    <source>
        <dbReference type="ARBA" id="ARBA00022801"/>
    </source>
</evidence>
<dbReference type="SUPFAM" id="SSF53474">
    <property type="entry name" value="alpha/beta-Hydrolases"/>
    <property type="match status" value="1"/>
</dbReference>
<dbReference type="InterPro" id="IPR051601">
    <property type="entry name" value="Serine_prot/Carboxylest_S33"/>
</dbReference>
<organism evidence="4 5">
    <name type="scientific">Pacificispira spongiicola</name>
    <dbReference type="NCBI Taxonomy" id="2729598"/>
    <lineage>
        <taxon>Bacteria</taxon>
        <taxon>Pseudomonadati</taxon>
        <taxon>Pseudomonadota</taxon>
        <taxon>Alphaproteobacteria</taxon>
        <taxon>Rhodospirillales</taxon>
        <taxon>Rhodospirillaceae</taxon>
        <taxon>Pacificispira</taxon>
    </lineage>
</organism>
<comment type="similarity">
    <text evidence="1">Belongs to the peptidase S33 family.</text>
</comment>
<feature type="domain" description="AB hydrolase-1" evidence="3">
    <location>
        <begin position="16"/>
        <end position="138"/>
    </location>
</feature>